<feature type="transmembrane region" description="Helical" evidence="6">
    <location>
        <begin position="285"/>
        <end position="303"/>
    </location>
</feature>
<comment type="subcellular location">
    <subcellularLocation>
        <location evidence="1">Cell membrane</location>
        <topology evidence="1">Multi-pass membrane protein</topology>
    </subcellularLocation>
</comment>
<protein>
    <submittedName>
        <fullName evidence="7">LptF/LptG family permease</fullName>
    </submittedName>
</protein>
<dbReference type="AlphaFoldDB" id="A0A8J7PWM8"/>
<dbReference type="Pfam" id="PF03739">
    <property type="entry name" value="LptF_LptG"/>
    <property type="match status" value="1"/>
</dbReference>
<feature type="transmembrane region" description="Helical" evidence="6">
    <location>
        <begin position="338"/>
        <end position="361"/>
    </location>
</feature>
<comment type="caution">
    <text evidence="7">The sequence shown here is derived from an EMBL/GenBank/DDBJ whole genome shotgun (WGS) entry which is preliminary data.</text>
</comment>
<evidence type="ECO:0000313" key="8">
    <source>
        <dbReference type="Proteomes" id="UP000664414"/>
    </source>
</evidence>
<feature type="transmembrane region" description="Helical" evidence="6">
    <location>
        <begin position="16"/>
        <end position="36"/>
    </location>
</feature>
<proteinExistence type="predicted"/>
<name>A0A8J7PWM8_9PROT</name>
<sequence length="365" mass="41584">MSLFSLILCKYLARNFLKWFFIVVFAVIAIIILVDLSELLRKSASKPDVNFKILFQILIFKFPSLIQRVLPFITFFSAILTFWMFNRTHELTVIRAVGVSIWQILSPLIIVTFLIGGIDLLLINPISSKMMVRYEQLDDYYLHDKKESLTVSETGLWISEARKDQQLIFHMKNVNLEKQLFKGIVITVYDQKNHFIESISATSALLKKGQLYLTNVWKVAPERLPEKYATLKFPTTISLDIIKNTGISPVSVSFWELPMTARLLEASGISGLKYILHWHALLSRWGWLSAMVILAASCSLRPLRQQGMVYLMTIGAFVAFLLYFLRDITYALGASGKLPIVLSAWLPFGISIVTGITLLLYSEDG</sequence>
<keyword evidence="4 6" id="KW-1133">Transmembrane helix</keyword>
<feature type="transmembrane region" description="Helical" evidence="6">
    <location>
        <begin position="104"/>
        <end position="123"/>
    </location>
</feature>
<evidence type="ECO:0000256" key="3">
    <source>
        <dbReference type="ARBA" id="ARBA00022692"/>
    </source>
</evidence>
<dbReference type="EMBL" id="JAFKGL010000011">
    <property type="protein sequence ID" value="MBN9412543.1"/>
    <property type="molecule type" value="Genomic_DNA"/>
</dbReference>
<dbReference type="GO" id="GO:0043190">
    <property type="term" value="C:ATP-binding cassette (ABC) transporter complex"/>
    <property type="evidence" value="ECO:0007669"/>
    <property type="project" value="TreeGrafter"/>
</dbReference>
<evidence type="ECO:0000256" key="4">
    <source>
        <dbReference type="ARBA" id="ARBA00022989"/>
    </source>
</evidence>
<dbReference type="InterPro" id="IPR005495">
    <property type="entry name" value="LptG/LptF_permease"/>
</dbReference>
<keyword evidence="5 6" id="KW-0472">Membrane</keyword>
<gene>
    <name evidence="7" type="ORF">J0H12_01270</name>
</gene>
<organism evidence="7 8">
    <name type="scientific">Candidatus Paracaedimonas acanthamoebae</name>
    <dbReference type="NCBI Taxonomy" id="244581"/>
    <lineage>
        <taxon>Bacteria</taxon>
        <taxon>Pseudomonadati</taxon>
        <taxon>Pseudomonadota</taxon>
        <taxon>Alphaproteobacteria</taxon>
        <taxon>Holosporales</taxon>
        <taxon>Caedimonadaceae</taxon>
        <taxon>Candidatus Paracaedimonas</taxon>
    </lineage>
</organism>
<keyword evidence="3 6" id="KW-0812">Transmembrane</keyword>
<evidence type="ECO:0000313" key="7">
    <source>
        <dbReference type="EMBL" id="MBN9412543.1"/>
    </source>
</evidence>
<dbReference type="PANTHER" id="PTHR33529">
    <property type="entry name" value="SLR0882 PROTEIN-RELATED"/>
    <property type="match status" value="1"/>
</dbReference>
<evidence type="ECO:0000256" key="5">
    <source>
        <dbReference type="ARBA" id="ARBA00023136"/>
    </source>
</evidence>
<reference evidence="7" key="1">
    <citation type="submission" date="2021-02" db="EMBL/GenBank/DDBJ databases">
        <title>Thiocyanate and organic carbon inputs drive convergent selection for specific autotrophic Afipia and Thiobacillus strains within complex microbiomes.</title>
        <authorList>
            <person name="Huddy R.J."/>
            <person name="Sachdeva R."/>
            <person name="Kadzinga F."/>
            <person name="Kantor R.S."/>
            <person name="Harrison S.T.L."/>
            <person name="Banfield J.F."/>
        </authorList>
    </citation>
    <scope>NUCLEOTIDE SEQUENCE</scope>
    <source>
        <strain evidence="7">SCN18_10_11_15_R4_P_38_20</strain>
    </source>
</reference>
<accession>A0A8J7PWM8</accession>
<evidence type="ECO:0000256" key="2">
    <source>
        <dbReference type="ARBA" id="ARBA00022475"/>
    </source>
</evidence>
<keyword evidence="2" id="KW-1003">Cell membrane</keyword>
<dbReference type="GO" id="GO:0015920">
    <property type="term" value="P:lipopolysaccharide transport"/>
    <property type="evidence" value="ECO:0007669"/>
    <property type="project" value="TreeGrafter"/>
</dbReference>
<dbReference type="Proteomes" id="UP000664414">
    <property type="component" value="Unassembled WGS sequence"/>
</dbReference>
<dbReference type="PANTHER" id="PTHR33529:SF2">
    <property type="entry name" value="LIPOPOLYSACCHARIDE EXPORT SYSTEM PERMEASE PROTEIN LPTG"/>
    <property type="match status" value="1"/>
</dbReference>
<evidence type="ECO:0000256" key="1">
    <source>
        <dbReference type="ARBA" id="ARBA00004651"/>
    </source>
</evidence>
<evidence type="ECO:0000256" key="6">
    <source>
        <dbReference type="SAM" id="Phobius"/>
    </source>
</evidence>
<feature type="transmembrane region" description="Helical" evidence="6">
    <location>
        <begin position="65"/>
        <end position="84"/>
    </location>
</feature>
<feature type="transmembrane region" description="Helical" evidence="6">
    <location>
        <begin position="309"/>
        <end position="326"/>
    </location>
</feature>